<name>A0ACB7TVW2_DIOAL</name>
<evidence type="ECO:0000313" key="1">
    <source>
        <dbReference type="EMBL" id="KAH7652207.1"/>
    </source>
</evidence>
<protein>
    <submittedName>
        <fullName evidence="1">P-loop containing nucleoside triphosphate hydrolase protein</fullName>
    </submittedName>
</protein>
<evidence type="ECO:0000313" key="2">
    <source>
        <dbReference type="Proteomes" id="UP000827976"/>
    </source>
</evidence>
<keyword evidence="1" id="KW-0378">Hydrolase</keyword>
<reference evidence="2" key="1">
    <citation type="journal article" date="2022" name="Nat. Commun.">
        <title>Chromosome evolution and the genetic basis of agronomically important traits in greater yam.</title>
        <authorList>
            <person name="Bredeson J.V."/>
            <person name="Lyons J.B."/>
            <person name="Oniyinde I.O."/>
            <person name="Okereke N.R."/>
            <person name="Kolade O."/>
            <person name="Nnabue I."/>
            <person name="Nwadili C.O."/>
            <person name="Hribova E."/>
            <person name="Parker M."/>
            <person name="Nwogha J."/>
            <person name="Shu S."/>
            <person name="Carlson J."/>
            <person name="Kariba R."/>
            <person name="Muthemba S."/>
            <person name="Knop K."/>
            <person name="Barton G.J."/>
            <person name="Sherwood A.V."/>
            <person name="Lopez-Montes A."/>
            <person name="Asiedu R."/>
            <person name="Jamnadass R."/>
            <person name="Muchugi A."/>
            <person name="Goodstein D."/>
            <person name="Egesi C.N."/>
            <person name="Featherston J."/>
            <person name="Asfaw A."/>
            <person name="Simpson G.G."/>
            <person name="Dolezel J."/>
            <person name="Hendre P.S."/>
            <person name="Van Deynze A."/>
            <person name="Kumar P.L."/>
            <person name="Obidiegwu J.E."/>
            <person name="Bhattacharjee R."/>
            <person name="Rokhsar D.S."/>
        </authorList>
    </citation>
    <scope>NUCLEOTIDE SEQUENCE [LARGE SCALE GENOMIC DNA]</scope>
    <source>
        <strain evidence="2">cv. TDa95/00328</strain>
    </source>
</reference>
<dbReference type="Proteomes" id="UP000827976">
    <property type="component" value="Chromosome 19"/>
</dbReference>
<accession>A0ACB7TVW2</accession>
<comment type="caution">
    <text evidence="1">The sequence shown here is derived from an EMBL/GenBank/DDBJ whole genome shotgun (WGS) entry which is preliminary data.</text>
</comment>
<dbReference type="EMBL" id="CM037029">
    <property type="protein sequence ID" value="KAH7652207.1"/>
    <property type="molecule type" value="Genomic_DNA"/>
</dbReference>
<sequence length="1136" mass="128603">MAGAAVVSPFLQILFEKLAIAALDEYRSLRNVKKEFQCLSSTLSSIQDLLEDAEEKQLKDKPVRRWLMKLKDVAVDIDDLLDKHTTAGQRSKLKNQKRKASRYLSCYFFNRVFLDYKLAHKIKGINERLDKISRERDVLGLQVLNNGTSRLEIEEKSQTSSLVDGSRVFGREQDKENIVKLLLATGDGFNNPFNVPILPVVGMGGLGKTTLTQLVYNDHRIKEHFQLRMWLCVSENFDERKLTRETLECTLSGYSITNTTTTNLNLLQEDLFQKLKGKKFLLVLDDVWNENREKWSRYYAALAAGEKGSKILMTTRNENVGLIMGALKPYYLKQLSYEDCWLLFRSCAFVNGSSSGHPKLEKIGKMIVKKLKGLPLAAKTLGSLLYSKLDEDEWENILRSEIWELPTDQNNIMPALRLSYKHLPPNLKQCFAFCAVFHKDYVFGRDDLVHMWMALGFIQPQGRRRMEDVGYSYFDELVSRSFFQAQKGNYVMHDAIHDLAQSISIGECVRLEDKLQNDMTDKALHSSFSCSHTMHTSFVPFYRFNRLRTLLLLQGYKSSTELIPDDLFMRLKFLRVLDLNRRDIDELPNSIGNLDQLRYLGLSGTGIRALPSSISRLYNLQKLTLKHCNELNHLPRGITGLVNLRHLEANRLLISEIAGIGKLTCLQKLGEFNVRQRMGFHITELKDMTELRGHLCISDLENVISGEEAREAMLNAKESLTSLELIWSEEKHVASLEECIQEEVLRYLQPQNEIRELSIRGYSGFLFPDWLGSSSLSSLHTIHLSNCKNSKFLPPLGQLPFLRYLDIGGMDSVTHIGQEFLGVEGFPSLIELVLEDMPSLEEWVIAQGEGVFPCITEIQIRECPELRELPQLPPTLTKLTVLEAGVSCLPQLKTAISSSSLSSSSSSAAAAAAALSYMYIHDCPNLTSLRNGLLSQELKSLRELTIANCQELVSLPIDLFKPLVSLKNLHIYNCPKVSCSFQEATGLLPASLEDLRISSCSVELINPMLKCLGSLTTLRHLKISDCTELNYFPKETRLPDMLKLLTLCNCANLLCLPPLLHVSCLETLVISDCPLAMLPVDGLPAELQELHIDGCQVLKNLLEQDDGREWAKIVHVPKVVIDSERRVITGNTSKHI</sequence>
<organism evidence="1 2">
    <name type="scientific">Dioscorea alata</name>
    <name type="common">Purple yam</name>
    <dbReference type="NCBI Taxonomy" id="55571"/>
    <lineage>
        <taxon>Eukaryota</taxon>
        <taxon>Viridiplantae</taxon>
        <taxon>Streptophyta</taxon>
        <taxon>Embryophyta</taxon>
        <taxon>Tracheophyta</taxon>
        <taxon>Spermatophyta</taxon>
        <taxon>Magnoliopsida</taxon>
        <taxon>Liliopsida</taxon>
        <taxon>Dioscoreales</taxon>
        <taxon>Dioscoreaceae</taxon>
        <taxon>Dioscorea</taxon>
    </lineage>
</organism>
<proteinExistence type="predicted"/>
<keyword evidence="2" id="KW-1185">Reference proteome</keyword>
<gene>
    <name evidence="1" type="ORF">IHE45_19G001700</name>
</gene>